<keyword evidence="2" id="KW-0012">Acyltransferase</keyword>
<feature type="region of interest" description="Disordered" evidence="3">
    <location>
        <begin position="147"/>
        <end position="166"/>
    </location>
</feature>
<proteinExistence type="predicted"/>
<dbReference type="Gene3D" id="3.40.630.30">
    <property type="match status" value="1"/>
</dbReference>
<dbReference type="InterPro" id="IPR016181">
    <property type="entry name" value="Acyl_CoA_acyltransferase"/>
</dbReference>
<reference evidence="5 6" key="1">
    <citation type="journal article" date="2012" name="Stand. Genomic Sci.">
        <title>Complete genome sequence of the facultatively chemolithoautotrophic and methylotrophic alpha Proteobacterium Starkeya novella type strain (ATCC 8093(T)).</title>
        <authorList>
            <person name="Kappler U."/>
            <person name="Davenport K."/>
            <person name="Beatson S."/>
            <person name="Lucas S."/>
            <person name="Lapidus A."/>
            <person name="Copeland A."/>
            <person name="Berry K.W."/>
            <person name="Glavina Del Rio T."/>
            <person name="Hammon N."/>
            <person name="Dalin E."/>
            <person name="Tice H."/>
            <person name="Pitluck S."/>
            <person name="Richardson P."/>
            <person name="Bruce D."/>
            <person name="Goodwin L.A."/>
            <person name="Han C."/>
            <person name="Tapia R."/>
            <person name="Detter J.C."/>
            <person name="Chang Y.J."/>
            <person name="Jeffries C.D."/>
            <person name="Land M."/>
            <person name="Hauser L."/>
            <person name="Kyrpides N.C."/>
            <person name="Goker M."/>
            <person name="Ivanova N."/>
            <person name="Klenk H.P."/>
            <person name="Woyke T."/>
        </authorList>
    </citation>
    <scope>NUCLEOTIDE SEQUENCE [LARGE SCALE GENOMIC DNA]</scope>
    <source>
        <strain evidence="6">ATCC 8093 / DSM 506 / JCM 20403 / CCM 1077 / IAM 12100 / NBRC 12443 / NCIMB 10456</strain>
    </source>
</reference>
<dbReference type="InterPro" id="IPR000182">
    <property type="entry name" value="GNAT_dom"/>
</dbReference>
<evidence type="ECO:0000256" key="1">
    <source>
        <dbReference type="ARBA" id="ARBA00022679"/>
    </source>
</evidence>
<feature type="domain" description="N-acetyltransferase" evidence="4">
    <location>
        <begin position="7"/>
        <end position="159"/>
    </location>
</feature>
<evidence type="ECO:0000256" key="2">
    <source>
        <dbReference type="ARBA" id="ARBA00023315"/>
    </source>
</evidence>
<dbReference type="AlphaFoldDB" id="D7A7A7"/>
<evidence type="ECO:0000313" key="6">
    <source>
        <dbReference type="Proteomes" id="UP000006633"/>
    </source>
</evidence>
<dbReference type="PANTHER" id="PTHR43877">
    <property type="entry name" value="AMINOALKYLPHOSPHONATE N-ACETYLTRANSFERASE-RELATED-RELATED"/>
    <property type="match status" value="1"/>
</dbReference>
<sequence length="166" mass="17952">MTQRLSAALAPFDWGRMPAMAALWVEAWLEAIPEIDFAARRGWLIHRIGTLLDDGAVIELAVAGAGEHPCGRLLGFVTVQPSTGYVDQLVVHPDHWGTGIASLLVEAAAARSKKPLSLDVNEENPRAVRFYEKAGFAVVGHGVNPTSGRPTLRMERVDQNGPHARA</sequence>
<dbReference type="OrthoDB" id="2135706at2"/>
<evidence type="ECO:0000313" key="5">
    <source>
        <dbReference type="EMBL" id="ADH90338.1"/>
    </source>
</evidence>
<dbReference type="PROSITE" id="PS51186">
    <property type="entry name" value="GNAT"/>
    <property type="match status" value="1"/>
</dbReference>
<dbReference type="KEGG" id="sno:Snov_3063"/>
<gene>
    <name evidence="5" type="ordered locus">Snov_3063</name>
</gene>
<dbReference type="SUPFAM" id="SSF55729">
    <property type="entry name" value="Acyl-CoA N-acyltransferases (Nat)"/>
    <property type="match status" value="1"/>
</dbReference>
<dbReference type="GO" id="GO:0016747">
    <property type="term" value="F:acyltransferase activity, transferring groups other than amino-acyl groups"/>
    <property type="evidence" value="ECO:0007669"/>
    <property type="project" value="InterPro"/>
</dbReference>
<dbReference type="EMBL" id="CP002026">
    <property type="protein sequence ID" value="ADH90338.1"/>
    <property type="molecule type" value="Genomic_DNA"/>
</dbReference>
<dbReference type="RefSeq" id="WP_013167841.1">
    <property type="nucleotide sequence ID" value="NC_014217.1"/>
</dbReference>
<dbReference type="InterPro" id="IPR050832">
    <property type="entry name" value="Bact_Acetyltransf"/>
</dbReference>
<dbReference type="STRING" id="639283.Snov_3063"/>
<organism evidence="5 6">
    <name type="scientific">Ancylobacter novellus (strain ATCC 8093 / DSM 506 / JCM 20403 / CCM 1077 / IAM 12100 / NBRC 12443 / NCIMB 10456)</name>
    <name type="common">Starkeya novella</name>
    <dbReference type="NCBI Taxonomy" id="639283"/>
    <lineage>
        <taxon>Bacteria</taxon>
        <taxon>Pseudomonadati</taxon>
        <taxon>Pseudomonadota</taxon>
        <taxon>Alphaproteobacteria</taxon>
        <taxon>Hyphomicrobiales</taxon>
        <taxon>Xanthobacteraceae</taxon>
        <taxon>Ancylobacter</taxon>
    </lineage>
</organism>
<dbReference type="Pfam" id="PF00583">
    <property type="entry name" value="Acetyltransf_1"/>
    <property type="match status" value="1"/>
</dbReference>
<accession>D7A7A7</accession>
<protein>
    <submittedName>
        <fullName evidence="5">GCN5-related N-acetyltransferase</fullName>
    </submittedName>
</protein>
<name>D7A7A7_ANCN5</name>
<evidence type="ECO:0000256" key="3">
    <source>
        <dbReference type="SAM" id="MobiDB-lite"/>
    </source>
</evidence>
<dbReference type="Proteomes" id="UP000006633">
    <property type="component" value="Chromosome"/>
</dbReference>
<keyword evidence="1" id="KW-0808">Transferase</keyword>
<keyword evidence="6" id="KW-1185">Reference proteome</keyword>
<evidence type="ECO:0000259" key="4">
    <source>
        <dbReference type="PROSITE" id="PS51186"/>
    </source>
</evidence>
<dbReference type="HOGENOM" id="CLU_013985_18_7_5"/>
<dbReference type="eggNOG" id="COG0456">
    <property type="taxonomic scope" value="Bacteria"/>
</dbReference>
<dbReference type="CDD" id="cd04301">
    <property type="entry name" value="NAT_SF"/>
    <property type="match status" value="1"/>
</dbReference>